<evidence type="ECO:0000313" key="2">
    <source>
        <dbReference type="Proteomes" id="UP001321760"/>
    </source>
</evidence>
<reference evidence="1" key="1">
    <citation type="journal article" date="2023" name="Mol. Phylogenet. Evol.">
        <title>Genome-scale phylogeny and comparative genomics of the fungal order Sordariales.</title>
        <authorList>
            <person name="Hensen N."/>
            <person name="Bonometti L."/>
            <person name="Westerberg I."/>
            <person name="Brannstrom I.O."/>
            <person name="Guillou S."/>
            <person name="Cros-Aarteil S."/>
            <person name="Calhoun S."/>
            <person name="Haridas S."/>
            <person name="Kuo A."/>
            <person name="Mondo S."/>
            <person name="Pangilinan J."/>
            <person name="Riley R."/>
            <person name="LaButti K."/>
            <person name="Andreopoulos B."/>
            <person name="Lipzen A."/>
            <person name="Chen C."/>
            <person name="Yan M."/>
            <person name="Daum C."/>
            <person name="Ng V."/>
            <person name="Clum A."/>
            <person name="Steindorff A."/>
            <person name="Ohm R.A."/>
            <person name="Martin F."/>
            <person name="Silar P."/>
            <person name="Natvig D.O."/>
            <person name="Lalanne C."/>
            <person name="Gautier V."/>
            <person name="Ament-Velasquez S.L."/>
            <person name="Kruys A."/>
            <person name="Hutchinson M.I."/>
            <person name="Powell A.J."/>
            <person name="Barry K."/>
            <person name="Miller A.N."/>
            <person name="Grigoriev I.V."/>
            <person name="Debuchy R."/>
            <person name="Gladieux P."/>
            <person name="Hiltunen Thoren M."/>
            <person name="Johannesson H."/>
        </authorList>
    </citation>
    <scope>NUCLEOTIDE SEQUENCE</scope>
    <source>
        <strain evidence="1">PSN243</strain>
    </source>
</reference>
<proteinExistence type="predicted"/>
<organism evidence="1 2">
    <name type="scientific">Podospora aff. communis PSN243</name>
    <dbReference type="NCBI Taxonomy" id="3040156"/>
    <lineage>
        <taxon>Eukaryota</taxon>
        <taxon>Fungi</taxon>
        <taxon>Dikarya</taxon>
        <taxon>Ascomycota</taxon>
        <taxon>Pezizomycotina</taxon>
        <taxon>Sordariomycetes</taxon>
        <taxon>Sordariomycetidae</taxon>
        <taxon>Sordariales</taxon>
        <taxon>Podosporaceae</taxon>
        <taxon>Podospora</taxon>
    </lineage>
</organism>
<keyword evidence="2" id="KW-1185">Reference proteome</keyword>
<protein>
    <submittedName>
        <fullName evidence="1">Uncharacterized protein</fullName>
    </submittedName>
</protein>
<dbReference type="EMBL" id="MU865913">
    <property type="protein sequence ID" value="KAK4456073.1"/>
    <property type="molecule type" value="Genomic_DNA"/>
</dbReference>
<name>A0AAV9H988_9PEZI</name>
<accession>A0AAV9H988</accession>
<sequence>MYSYPDNRNPVSGYYYPQVVAAPAPPGPQIQYYVPRSDPVNYYAPTNGVQIPLQQAPTAGTPLVIQQPASQPPAQMVIIQGPPAAQAAPAAAPLVTYSTSTASVPLTMGLTRNETLARDMEIARANSVGEPQDFKPADDNPNRMYWCRELTNQFILLDRRTIDQIGCRWYMQPDGAFYAVKLP</sequence>
<comment type="caution">
    <text evidence="1">The sequence shown here is derived from an EMBL/GenBank/DDBJ whole genome shotgun (WGS) entry which is preliminary data.</text>
</comment>
<reference evidence="1" key="2">
    <citation type="submission" date="2023-05" db="EMBL/GenBank/DDBJ databases">
        <authorList>
            <consortium name="Lawrence Berkeley National Laboratory"/>
            <person name="Steindorff A."/>
            <person name="Hensen N."/>
            <person name="Bonometti L."/>
            <person name="Westerberg I."/>
            <person name="Brannstrom I.O."/>
            <person name="Guillou S."/>
            <person name="Cros-Aarteil S."/>
            <person name="Calhoun S."/>
            <person name="Haridas S."/>
            <person name="Kuo A."/>
            <person name="Mondo S."/>
            <person name="Pangilinan J."/>
            <person name="Riley R."/>
            <person name="Labutti K."/>
            <person name="Andreopoulos B."/>
            <person name="Lipzen A."/>
            <person name="Chen C."/>
            <person name="Yanf M."/>
            <person name="Daum C."/>
            <person name="Ng V."/>
            <person name="Clum A."/>
            <person name="Ohm R."/>
            <person name="Martin F."/>
            <person name="Silar P."/>
            <person name="Natvig D."/>
            <person name="Lalanne C."/>
            <person name="Gautier V."/>
            <person name="Ament-Velasquez S.L."/>
            <person name="Kruys A."/>
            <person name="Hutchinson M.I."/>
            <person name="Powell A.J."/>
            <person name="Barry K."/>
            <person name="Miller A.N."/>
            <person name="Grigoriev I.V."/>
            <person name="Debuchy R."/>
            <person name="Gladieux P."/>
            <person name="Thoren M.H."/>
            <person name="Johannesson H."/>
        </authorList>
    </citation>
    <scope>NUCLEOTIDE SEQUENCE</scope>
    <source>
        <strain evidence="1">PSN243</strain>
    </source>
</reference>
<gene>
    <name evidence="1" type="ORF">QBC34DRAFT_419831</name>
</gene>
<dbReference type="AlphaFoldDB" id="A0AAV9H988"/>
<dbReference type="Proteomes" id="UP001321760">
    <property type="component" value="Unassembled WGS sequence"/>
</dbReference>
<evidence type="ECO:0000313" key="1">
    <source>
        <dbReference type="EMBL" id="KAK4456073.1"/>
    </source>
</evidence>